<gene>
    <name evidence="2" type="ORF">K493DRAFT_408147</name>
</gene>
<protein>
    <submittedName>
        <fullName evidence="2">Clavaminate synthase-like protein</fullName>
    </submittedName>
</protein>
<sequence length="309" mass="35223">MTISLPQSLRVETCKDIGAEKFNRLYRHRRPVLLKNLLPEAVAPLWKQKTYLARQLLKKEGKLEVMYAHDQQNFMDDVDFVEKGLVSVDDVLDVILNNTLPEEDAGHGNGSNKGENANSRRFYHRAHLSEAMLNDLDIHTIRNRLFGERADDFSFAPESKSELIRLWVSTGGNITPMHFDRCHGLLLQVYGRKRFVLIHPDDTSSVYPYDGINGPSHGAKVRRIGYSYGREPFSESNTVPFELVEEILTRFPKITDADIYIVDLEPGDVLYTPPGCWHEVTSMTNSISVTVPWDMAPFELDDVPVNMAF</sequence>
<proteinExistence type="predicted"/>
<dbReference type="InterPro" id="IPR041667">
    <property type="entry name" value="Cupin_8"/>
</dbReference>
<dbReference type="SMART" id="SM00558">
    <property type="entry name" value="JmjC"/>
    <property type="match status" value="1"/>
</dbReference>
<organism evidence="2 3">
    <name type="scientific">Basidiobolus meristosporus CBS 931.73</name>
    <dbReference type="NCBI Taxonomy" id="1314790"/>
    <lineage>
        <taxon>Eukaryota</taxon>
        <taxon>Fungi</taxon>
        <taxon>Fungi incertae sedis</taxon>
        <taxon>Zoopagomycota</taxon>
        <taxon>Entomophthoromycotina</taxon>
        <taxon>Basidiobolomycetes</taxon>
        <taxon>Basidiobolales</taxon>
        <taxon>Basidiobolaceae</taxon>
        <taxon>Basidiobolus</taxon>
    </lineage>
</organism>
<dbReference type="Pfam" id="PF13621">
    <property type="entry name" value="Cupin_8"/>
    <property type="match status" value="1"/>
</dbReference>
<comment type="caution">
    <text evidence="2">The sequence shown here is derived from an EMBL/GenBank/DDBJ whole genome shotgun (WGS) entry which is preliminary data.</text>
</comment>
<dbReference type="Gene3D" id="2.60.120.10">
    <property type="entry name" value="Jelly Rolls"/>
    <property type="match status" value="1"/>
</dbReference>
<accession>A0A1Y1Y7W7</accession>
<evidence type="ECO:0000313" key="2">
    <source>
        <dbReference type="EMBL" id="ORX94059.1"/>
    </source>
</evidence>
<dbReference type="PANTHER" id="PTHR12461">
    <property type="entry name" value="HYPOXIA-INDUCIBLE FACTOR 1 ALPHA INHIBITOR-RELATED"/>
    <property type="match status" value="1"/>
</dbReference>
<dbReference type="EMBL" id="MCFE01000215">
    <property type="protein sequence ID" value="ORX94059.1"/>
    <property type="molecule type" value="Genomic_DNA"/>
</dbReference>
<dbReference type="SUPFAM" id="SSF51197">
    <property type="entry name" value="Clavaminate synthase-like"/>
    <property type="match status" value="1"/>
</dbReference>
<dbReference type="InterPro" id="IPR003347">
    <property type="entry name" value="JmjC_dom"/>
</dbReference>
<dbReference type="InParanoid" id="A0A1Y1Y7W7"/>
<name>A0A1Y1Y7W7_9FUNG</name>
<feature type="domain" description="JmjC" evidence="1">
    <location>
        <begin position="128"/>
        <end position="309"/>
    </location>
</feature>
<dbReference type="InterPro" id="IPR014710">
    <property type="entry name" value="RmlC-like_jellyroll"/>
</dbReference>
<dbReference type="PROSITE" id="PS51184">
    <property type="entry name" value="JMJC"/>
    <property type="match status" value="1"/>
</dbReference>
<evidence type="ECO:0000313" key="3">
    <source>
        <dbReference type="Proteomes" id="UP000193498"/>
    </source>
</evidence>
<keyword evidence="3" id="KW-1185">Reference proteome</keyword>
<dbReference type="AlphaFoldDB" id="A0A1Y1Y7W7"/>
<dbReference type="Proteomes" id="UP000193498">
    <property type="component" value="Unassembled WGS sequence"/>
</dbReference>
<reference evidence="2 3" key="1">
    <citation type="submission" date="2016-07" db="EMBL/GenBank/DDBJ databases">
        <title>Pervasive Adenine N6-methylation of Active Genes in Fungi.</title>
        <authorList>
            <consortium name="DOE Joint Genome Institute"/>
            <person name="Mondo S.J."/>
            <person name="Dannebaum R.O."/>
            <person name="Kuo R.C."/>
            <person name="Labutti K."/>
            <person name="Haridas S."/>
            <person name="Kuo A."/>
            <person name="Salamov A."/>
            <person name="Ahrendt S.R."/>
            <person name="Lipzen A."/>
            <person name="Sullivan W."/>
            <person name="Andreopoulos W.B."/>
            <person name="Clum A."/>
            <person name="Lindquist E."/>
            <person name="Daum C."/>
            <person name="Ramamoorthy G.K."/>
            <person name="Gryganskyi A."/>
            <person name="Culley D."/>
            <person name="Magnuson J.K."/>
            <person name="James T.Y."/>
            <person name="O'Malley M.A."/>
            <person name="Stajich J.E."/>
            <person name="Spatafora J.W."/>
            <person name="Visel A."/>
            <person name="Grigoriev I.V."/>
        </authorList>
    </citation>
    <scope>NUCLEOTIDE SEQUENCE [LARGE SCALE GENOMIC DNA]</scope>
    <source>
        <strain evidence="2 3">CBS 931.73</strain>
    </source>
</reference>
<dbReference type="PANTHER" id="PTHR12461:SF90">
    <property type="entry name" value="JUMONJI-LIKE PROTEIN"/>
    <property type="match status" value="1"/>
</dbReference>
<dbReference type="OrthoDB" id="263283at2759"/>
<evidence type="ECO:0000259" key="1">
    <source>
        <dbReference type="PROSITE" id="PS51184"/>
    </source>
</evidence>